<keyword evidence="4" id="KW-0282">Flagellum</keyword>
<feature type="region of interest" description="Disordered" evidence="6">
    <location>
        <begin position="1"/>
        <end position="35"/>
    </location>
</feature>
<gene>
    <name evidence="7" type="primary">tekt4</name>
    <name evidence="7" type="ORF">FJT64_014125</name>
</gene>
<dbReference type="InterPro" id="IPR048256">
    <property type="entry name" value="Tektin-like"/>
</dbReference>
<dbReference type="InterPro" id="IPR000435">
    <property type="entry name" value="Tektins"/>
</dbReference>
<keyword evidence="8" id="KW-1185">Reference proteome</keyword>
<dbReference type="Proteomes" id="UP000440578">
    <property type="component" value="Unassembled WGS sequence"/>
</dbReference>
<sequence>MNDRKVFGARSDKENSEMLRELSKRQQDECLTTSRHRAADTTKKLGERLRDTNYWKFELERLLEDMRNEIDLMLAQKNRLRNSLNASQVPYMIVTDSLDTRRRRIDGDLVTDQLDVALMKEMDVIKRARDLLEDTSVTADRVLAADRRCKEALEHDWSDKYQASRIDSAAGELTPSSTNIKPYPGVRAFHPGQSTLEEWREFTQRNQDRAEEQRCESTRLRHLIDRILQEVSRDMLAASDETATATERRIQEVIAALQRLETELREKPGCGPCLLFL</sequence>
<evidence type="ECO:0000256" key="3">
    <source>
        <dbReference type="ARBA" id="ARBA00023054"/>
    </source>
</evidence>
<accession>A0A6A4UXZ7</accession>
<evidence type="ECO:0000313" key="7">
    <source>
        <dbReference type="EMBL" id="KAF0287456.1"/>
    </source>
</evidence>
<keyword evidence="4" id="KW-0969">Cilium</keyword>
<keyword evidence="4" id="KW-0966">Cell projection</keyword>
<organism evidence="7 8">
    <name type="scientific">Amphibalanus amphitrite</name>
    <name type="common">Striped barnacle</name>
    <name type="synonym">Balanus amphitrite</name>
    <dbReference type="NCBI Taxonomy" id="1232801"/>
    <lineage>
        <taxon>Eukaryota</taxon>
        <taxon>Metazoa</taxon>
        <taxon>Ecdysozoa</taxon>
        <taxon>Arthropoda</taxon>
        <taxon>Crustacea</taxon>
        <taxon>Multicrustacea</taxon>
        <taxon>Cirripedia</taxon>
        <taxon>Thoracica</taxon>
        <taxon>Thoracicalcarea</taxon>
        <taxon>Balanomorpha</taxon>
        <taxon>Balanoidea</taxon>
        <taxon>Balanidae</taxon>
        <taxon>Amphibalaninae</taxon>
        <taxon>Amphibalanus</taxon>
    </lineage>
</organism>
<comment type="similarity">
    <text evidence="1 4">Belongs to the tektin family.</text>
</comment>
<dbReference type="GO" id="GO:0060271">
    <property type="term" value="P:cilium assembly"/>
    <property type="evidence" value="ECO:0007669"/>
    <property type="project" value="UniProtKB-UniRule"/>
</dbReference>
<dbReference type="PANTHER" id="PTHR19960">
    <property type="entry name" value="TEKTIN"/>
    <property type="match status" value="1"/>
</dbReference>
<protein>
    <recommendedName>
        <fullName evidence="4">Tektin</fullName>
    </recommendedName>
</protein>
<comment type="subcellular location">
    <subcellularLocation>
        <location evidence="4">Cytoplasm</location>
        <location evidence="4">Cytoskeleton</location>
        <location evidence="4">Cilium axoneme</location>
    </subcellularLocation>
</comment>
<reference evidence="7 8" key="1">
    <citation type="submission" date="2019-07" db="EMBL/GenBank/DDBJ databases">
        <title>Draft genome assembly of a fouling barnacle, Amphibalanus amphitrite (Darwin, 1854): The first reference genome for Thecostraca.</title>
        <authorList>
            <person name="Kim W."/>
        </authorList>
    </citation>
    <scope>NUCLEOTIDE SEQUENCE [LARGE SCALE GENOMIC DNA]</scope>
    <source>
        <strain evidence="7">SNU_AA5</strain>
        <tissue evidence="7">Soma without cirri and trophi</tissue>
    </source>
</reference>
<dbReference type="AlphaFoldDB" id="A0A6A4UXZ7"/>
<name>A0A6A4UXZ7_AMPAM</name>
<keyword evidence="3 5" id="KW-0175">Coiled coil</keyword>
<dbReference type="GO" id="GO:0060294">
    <property type="term" value="P:cilium movement involved in cell motility"/>
    <property type="evidence" value="ECO:0007669"/>
    <property type="project" value="UniProtKB-UniRule"/>
</dbReference>
<evidence type="ECO:0000313" key="8">
    <source>
        <dbReference type="Proteomes" id="UP000440578"/>
    </source>
</evidence>
<dbReference type="EMBL" id="VIIS01002190">
    <property type="protein sequence ID" value="KAF0287456.1"/>
    <property type="molecule type" value="Genomic_DNA"/>
</dbReference>
<feature type="compositionally biased region" description="Basic and acidic residues" evidence="6">
    <location>
        <begin position="1"/>
        <end position="28"/>
    </location>
</feature>
<keyword evidence="2" id="KW-0963">Cytoplasm</keyword>
<dbReference type="GO" id="GO:0015630">
    <property type="term" value="C:microtubule cytoskeleton"/>
    <property type="evidence" value="ECO:0007669"/>
    <property type="project" value="UniProtKB-UniRule"/>
</dbReference>
<evidence type="ECO:0000256" key="6">
    <source>
        <dbReference type="SAM" id="MobiDB-lite"/>
    </source>
</evidence>
<feature type="coiled-coil region" evidence="5">
    <location>
        <begin position="56"/>
        <end position="83"/>
    </location>
</feature>
<comment type="caution">
    <text evidence="7">The sequence shown here is derived from an EMBL/GenBank/DDBJ whole genome shotgun (WGS) entry which is preliminary data.</text>
</comment>
<evidence type="ECO:0000256" key="5">
    <source>
        <dbReference type="SAM" id="Coils"/>
    </source>
</evidence>
<proteinExistence type="inferred from homology"/>
<dbReference type="OrthoDB" id="5788000at2759"/>
<evidence type="ECO:0000256" key="4">
    <source>
        <dbReference type="RuleBase" id="RU367040"/>
    </source>
</evidence>
<dbReference type="GO" id="GO:0005634">
    <property type="term" value="C:nucleus"/>
    <property type="evidence" value="ECO:0007669"/>
    <property type="project" value="TreeGrafter"/>
</dbReference>
<evidence type="ECO:0000256" key="2">
    <source>
        <dbReference type="ARBA" id="ARBA00022490"/>
    </source>
</evidence>
<dbReference type="GO" id="GO:0005930">
    <property type="term" value="C:axoneme"/>
    <property type="evidence" value="ECO:0007669"/>
    <property type="project" value="UniProtKB-SubCell"/>
</dbReference>
<evidence type="ECO:0000256" key="1">
    <source>
        <dbReference type="ARBA" id="ARBA00007209"/>
    </source>
</evidence>
<dbReference type="PANTHER" id="PTHR19960:SF12">
    <property type="entry name" value="TEKTIN-4"/>
    <property type="match status" value="1"/>
</dbReference>
<dbReference type="Pfam" id="PF03148">
    <property type="entry name" value="Tektin"/>
    <property type="match status" value="1"/>
</dbReference>